<dbReference type="InterPro" id="IPR001296">
    <property type="entry name" value="Glyco_trans_1"/>
</dbReference>
<evidence type="ECO:0000313" key="4">
    <source>
        <dbReference type="Proteomes" id="UP000051412"/>
    </source>
</evidence>
<reference evidence="3 4" key="1">
    <citation type="journal article" date="2015" name="Genome Announc.">
        <title>Expanding the biotechnology potential of lactobacilli through comparative genomics of 213 strains and associated genera.</title>
        <authorList>
            <person name="Sun Z."/>
            <person name="Harris H.M."/>
            <person name="McCann A."/>
            <person name="Guo C."/>
            <person name="Argimon S."/>
            <person name="Zhang W."/>
            <person name="Yang X."/>
            <person name="Jeffery I.B."/>
            <person name="Cooney J.C."/>
            <person name="Kagawa T.F."/>
            <person name="Liu W."/>
            <person name="Song Y."/>
            <person name="Salvetti E."/>
            <person name="Wrobel A."/>
            <person name="Rasinkangas P."/>
            <person name="Parkhill J."/>
            <person name="Rea M.C."/>
            <person name="O'Sullivan O."/>
            <person name="Ritari J."/>
            <person name="Douillard F.P."/>
            <person name="Paul Ross R."/>
            <person name="Yang R."/>
            <person name="Briner A.E."/>
            <person name="Felis G.E."/>
            <person name="de Vos W.M."/>
            <person name="Barrangou R."/>
            <person name="Klaenhammer T.R."/>
            <person name="Caufield P.W."/>
            <person name="Cui Y."/>
            <person name="Zhang H."/>
            <person name="O'Toole P.W."/>
        </authorList>
    </citation>
    <scope>NUCLEOTIDE SEQUENCE [LARGE SCALE GENOMIC DNA]</scope>
    <source>
        <strain evidence="3 4">DSM 6035</strain>
    </source>
</reference>
<dbReference type="OrthoDB" id="9797829at2"/>
<dbReference type="PANTHER" id="PTHR46401:SF2">
    <property type="entry name" value="GLYCOSYLTRANSFERASE WBBK-RELATED"/>
    <property type="match status" value="1"/>
</dbReference>
<accession>A0A0R1XG00</accession>
<gene>
    <name evidence="3" type="ORF">FD32_GL001545</name>
</gene>
<keyword evidence="4" id="KW-1185">Reference proteome</keyword>
<dbReference type="AlphaFoldDB" id="A0A0R1XG00"/>
<protein>
    <submittedName>
        <fullName evidence="3">Glycosyltransferase</fullName>
    </submittedName>
</protein>
<dbReference type="Gene3D" id="3.40.50.11090">
    <property type="match status" value="1"/>
</dbReference>
<dbReference type="SUPFAM" id="SSF53756">
    <property type="entry name" value="UDP-Glycosyltransferase/glycogen phosphorylase"/>
    <property type="match status" value="1"/>
</dbReference>
<dbReference type="PANTHER" id="PTHR46401">
    <property type="entry name" value="GLYCOSYLTRANSFERASE WBBK-RELATED"/>
    <property type="match status" value="1"/>
</dbReference>
<evidence type="ECO:0000313" key="3">
    <source>
        <dbReference type="EMBL" id="KRM29063.1"/>
    </source>
</evidence>
<dbReference type="Gene3D" id="3.40.50.2000">
    <property type="entry name" value="Glycogen Phosphorylase B"/>
    <property type="match status" value="1"/>
</dbReference>
<dbReference type="Proteomes" id="UP000051412">
    <property type="component" value="Unassembled WGS sequence"/>
</dbReference>
<dbReference type="EMBL" id="AZGM01000029">
    <property type="protein sequence ID" value="KRM29063.1"/>
    <property type="molecule type" value="Genomic_DNA"/>
</dbReference>
<feature type="domain" description="Glycosyl transferase family 1" evidence="2">
    <location>
        <begin position="178"/>
        <end position="327"/>
    </location>
</feature>
<keyword evidence="1 3" id="KW-0808">Transferase</keyword>
<sequence length="347" mass="40696">MKIAFLLPMPTTKIVGGYKVVYEYANYLAAQNNDVSIFFDSNRGKNSKGLPKRMVYLLRCLICKREPRWYDLSSKIKKINVFSLNREIFESYDVVVATAAETAVFVNSLSVKKKIYLIQDFEKNWQLDEKQLFETYNYPNMKLVVVSKWLVKKVSEHTKKKVYYIPNGIDKSIFYNYEKNRNNHSIAMLYHLDERKASNVGLKVIFKLKQKYPDLEAYLFGTPKRDRNWPKWIHYTRSATPEKVAEIMNKAKIFLCTSRFEGFGLTGLESMFCGCVLVTTDCGGVRNYASERNSLICDIDNVKQLETSVIRLFKSKRLRIKLKENFKNEKNKFYLNRSCEEFSKLID</sequence>
<organism evidence="3 4">
    <name type="scientific">Limosilactobacillus panis DSM 6035</name>
    <dbReference type="NCBI Taxonomy" id="1423782"/>
    <lineage>
        <taxon>Bacteria</taxon>
        <taxon>Bacillati</taxon>
        <taxon>Bacillota</taxon>
        <taxon>Bacilli</taxon>
        <taxon>Lactobacillales</taxon>
        <taxon>Lactobacillaceae</taxon>
        <taxon>Limosilactobacillus</taxon>
    </lineage>
</organism>
<dbReference type="CDD" id="cd03801">
    <property type="entry name" value="GT4_PimA-like"/>
    <property type="match status" value="1"/>
</dbReference>
<dbReference type="GO" id="GO:0016757">
    <property type="term" value="F:glycosyltransferase activity"/>
    <property type="evidence" value="ECO:0007669"/>
    <property type="project" value="InterPro"/>
</dbReference>
<dbReference type="GO" id="GO:0009103">
    <property type="term" value="P:lipopolysaccharide biosynthetic process"/>
    <property type="evidence" value="ECO:0007669"/>
    <property type="project" value="TreeGrafter"/>
</dbReference>
<dbReference type="PATRIC" id="fig|1423782.4.peg.1603"/>
<proteinExistence type="predicted"/>
<evidence type="ECO:0000259" key="2">
    <source>
        <dbReference type="Pfam" id="PF00534"/>
    </source>
</evidence>
<comment type="caution">
    <text evidence="3">The sequence shown here is derived from an EMBL/GenBank/DDBJ whole genome shotgun (WGS) entry which is preliminary data.</text>
</comment>
<evidence type="ECO:0000256" key="1">
    <source>
        <dbReference type="ARBA" id="ARBA00022679"/>
    </source>
</evidence>
<dbReference type="STRING" id="1423782.FD32_GL001545"/>
<name>A0A0R1XG00_9LACO</name>
<dbReference type="RefSeq" id="WP_047766843.1">
    <property type="nucleotide sequence ID" value="NZ_AZGM01000029.1"/>
</dbReference>
<dbReference type="Pfam" id="PF00534">
    <property type="entry name" value="Glycos_transf_1"/>
    <property type="match status" value="1"/>
</dbReference>